<organism evidence="2 3">
    <name type="scientific">Zizania palustris</name>
    <name type="common">Northern wild rice</name>
    <dbReference type="NCBI Taxonomy" id="103762"/>
    <lineage>
        <taxon>Eukaryota</taxon>
        <taxon>Viridiplantae</taxon>
        <taxon>Streptophyta</taxon>
        <taxon>Embryophyta</taxon>
        <taxon>Tracheophyta</taxon>
        <taxon>Spermatophyta</taxon>
        <taxon>Magnoliopsida</taxon>
        <taxon>Liliopsida</taxon>
        <taxon>Poales</taxon>
        <taxon>Poaceae</taxon>
        <taxon>BOP clade</taxon>
        <taxon>Oryzoideae</taxon>
        <taxon>Oryzeae</taxon>
        <taxon>Zizaniinae</taxon>
        <taxon>Zizania</taxon>
    </lineage>
</organism>
<feature type="compositionally biased region" description="Basic residues" evidence="1">
    <location>
        <begin position="153"/>
        <end position="166"/>
    </location>
</feature>
<proteinExistence type="predicted"/>
<evidence type="ECO:0000313" key="3">
    <source>
        <dbReference type="Proteomes" id="UP000729402"/>
    </source>
</evidence>
<keyword evidence="3" id="KW-1185">Reference proteome</keyword>
<reference evidence="2" key="1">
    <citation type="journal article" date="2021" name="bioRxiv">
        <title>Whole Genome Assembly and Annotation of Northern Wild Rice, Zizania palustris L., Supports a Whole Genome Duplication in the Zizania Genus.</title>
        <authorList>
            <person name="Haas M."/>
            <person name="Kono T."/>
            <person name="Macchietto M."/>
            <person name="Millas R."/>
            <person name="McGilp L."/>
            <person name="Shao M."/>
            <person name="Duquette J."/>
            <person name="Hirsch C.N."/>
            <person name="Kimball J."/>
        </authorList>
    </citation>
    <scope>NUCLEOTIDE SEQUENCE</scope>
    <source>
        <tissue evidence="2">Fresh leaf tissue</tissue>
    </source>
</reference>
<gene>
    <name evidence="2" type="ORF">GUJ93_ZPchr0002g26435</name>
</gene>
<dbReference type="EMBL" id="JAAALK010000287">
    <property type="protein sequence ID" value="KAG8059743.1"/>
    <property type="molecule type" value="Genomic_DNA"/>
</dbReference>
<name>A0A8J5RWS0_ZIZPA</name>
<comment type="caution">
    <text evidence="2">The sequence shown here is derived from an EMBL/GenBank/DDBJ whole genome shotgun (WGS) entry which is preliminary data.</text>
</comment>
<reference evidence="2" key="2">
    <citation type="submission" date="2021-02" db="EMBL/GenBank/DDBJ databases">
        <authorList>
            <person name="Kimball J.A."/>
            <person name="Haas M.W."/>
            <person name="Macchietto M."/>
            <person name="Kono T."/>
            <person name="Duquette J."/>
            <person name="Shao M."/>
        </authorList>
    </citation>
    <scope>NUCLEOTIDE SEQUENCE</scope>
    <source>
        <tissue evidence="2">Fresh leaf tissue</tissue>
    </source>
</reference>
<dbReference type="Proteomes" id="UP000729402">
    <property type="component" value="Unassembled WGS sequence"/>
</dbReference>
<protein>
    <submittedName>
        <fullName evidence="2">Uncharacterized protein</fullName>
    </submittedName>
</protein>
<accession>A0A8J5RWS0</accession>
<sequence>MIDIANGPSRGNYPPKRKRSKWTLERRTGQEDIPNANRKKWTEIDHRKIQSLIELEKGSNRSIGISGTLSASPSFSSQTSGRAAAFPLSAGRNAAEAAARQWSKILLKRQRRGAGLSADRLPPFWVVVRSDDANRNRTRRSFPLSFSFPRERSRGRKKRREQKRSSARSPDSLAGRLIGRRNRAKALADPAVAGNLYRGSRAPPR</sequence>
<evidence type="ECO:0000313" key="2">
    <source>
        <dbReference type="EMBL" id="KAG8059743.1"/>
    </source>
</evidence>
<dbReference type="AlphaFoldDB" id="A0A8J5RWS0"/>
<evidence type="ECO:0000256" key="1">
    <source>
        <dbReference type="SAM" id="MobiDB-lite"/>
    </source>
</evidence>
<feature type="region of interest" description="Disordered" evidence="1">
    <location>
        <begin position="144"/>
        <end position="180"/>
    </location>
</feature>
<feature type="region of interest" description="Disordered" evidence="1">
    <location>
        <begin position="1"/>
        <end position="39"/>
    </location>
</feature>